<comment type="similarity">
    <text evidence="1">Belongs to the FLX family.</text>
</comment>
<evidence type="ECO:0000256" key="1">
    <source>
        <dbReference type="ARBA" id="ARBA00005405"/>
    </source>
</evidence>
<keyword evidence="7" id="KW-1185">Reference proteome</keyword>
<dbReference type="PANTHER" id="PTHR33405:SF20">
    <property type="entry name" value="PROTEIN FLX-LIKE 3"/>
    <property type="match status" value="1"/>
</dbReference>
<gene>
    <name evidence="6" type="ORF">H0E87_007392</name>
</gene>
<feature type="non-terminal residue" evidence="6">
    <location>
        <position position="91"/>
    </location>
</feature>
<dbReference type="Proteomes" id="UP000807159">
    <property type="component" value="Chromosome 3"/>
</dbReference>
<organism evidence="6 7">
    <name type="scientific">Populus deltoides</name>
    <name type="common">Eastern poplar</name>
    <name type="synonym">Eastern cottonwood</name>
    <dbReference type="NCBI Taxonomy" id="3696"/>
    <lineage>
        <taxon>Eukaryota</taxon>
        <taxon>Viridiplantae</taxon>
        <taxon>Streptophyta</taxon>
        <taxon>Embryophyta</taxon>
        <taxon>Tracheophyta</taxon>
        <taxon>Spermatophyta</taxon>
        <taxon>Magnoliopsida</taxon>
        <taxon>eudicotyledons</taxon>
        <taxon>Gunneridae</taxon>
        <taxon>Pentapetalae</taxon>
        <taxon>rosids</taxon>
        <taxon>fabids</taxon>
        <taxon>Malpighiales</taxon>
        <taxon>Salicaceae</taxon>
        <taxon>Saliceae</taxon>
        <taxon>Populus</taxon>
    </lineage>
</organism>
<evidence type="ECO:0000256" key="3">
    <source>
        <dbReference type="ARBA" id="ARBA00022782"/>
    </source>
</evidence>
<evidence type="ECO:0000256" key="4">
    <source>
        <dbReference type="ARBA" id="ARBA00023054"/>
    </source>
</evidence>
<protein>
    <submittedName>
        <fullName evidence="6">Uncharacterized protein</fullName>
    </submittedName>
</protein>
<comment type="caution">
    <text evidence="6">The sequence shown here is derived from an EMBL/GenBank/DDBJ whole genome shotgun (WGS) entry which is preliminary data.</text>
</comment>
<keyword evidence="4" id="KW-0175">Coiled coil</keyword>
<reference evidence="6" key="1">
    <citation type="journal article" date="2021" name="J. Hered.">
        <title>Genome Assembly of Salicaceae Populus deltoides (Eastern Cottonwood) I-69 Based on Nanopore Sequencing and Hi-C Technologies.</title>
        <authorList>
            <person name="Bai S."/>
            <person name="Wu H."/>
            <person name="Zhang J."/>
            <person name="Pan Z."/>
            <person name="Zhao W."/>
            <person name="Li Z."/>
            <person name="Tong C."/>
        </authorList>
    </citation>
    <scope>NUCLEOTIDE SEQUENCE</scope>
    <source>
        <tissue evidence="6">Leaf</tissue>
    </source>
</reference>
<dbReference type="GO" id="GO:0009908">
    <property type="term" value="P:flower development"/>
    <property type="evidence" value="ECO:0007669"/>
    <property type="project" value="UniProtKB-KW"/>
</dbReference>
<sequence>MNIVIAEIRAEQDVLIKKGLKLEADLRVTEPLKNEIKQPPAAIEYEKKANIELVEQRQSMEKNLVSMAREVEKPRVELSSSDNRPPFMLLL</sequence>
<dbReference type="InterPro" id="IPR040353">
    <property type="entry name" value="FLX/FLX-like"/>
</dbReference>
<keyword evidence="5" id="KW-0287">Flowering</keyword>
<evidence type="ECO:0000256" key="2">
    <source>
        <dbReference type="ARBA" id="ARBA00022473"/>
    </source>
</evidence>
<evidence type="ECO:0000313" key="6">
    <source>
        <dbReference type="EMBL" id="KAH8514532.1"/>
    </source>
</evidence>
<dbReference type="AlphaFoldDB" id="A0A8T2ZC87"/>
<dbReference type="EMBL" id="JACEGQ020000003">
    <property type="protein sequence ID" value="KAH8514532.1"/>
    <property type="molecule type" value="Genomic_DNA"/>
</dbReference>
<proteinExistence type="inferred from homology"/>
<evidence type="ECO:0000313" key="7">
    <source>
        <dbReference type="Proteomes" id="UP000807159"/>
    </source>
</evidence>
<dbReference type="PANTHER" id="PTHR33405">
    <property type="entry name" value="PROTEIN FLX-LIKE 2"/>
    <property type="match status" value="1"/>
</dbReference>
<accession>A0A8T2ZC87</accession>
<keyword evidence="2" id="KW-0217">Developmental protein</keyword>
<dbReference type="GO" id="GO:0030154">
    <property type="term" value="P:cell differentiation"/>
    <property type="evidence" value="ECO:0007669"/>
    <property type="project" value="UniProtKB-KW"/>
</dbReference>
<keyword evidence="3" id="KW-0221">Differentiation</keyword>
<evidence type="ECO:0000256" key="5">
    <source>
        <dbReference type="ARBA" id="ARBA00023089"/>
    </source>
</evidence>
<name>A0A8T2ZC87_POPDE</name>